<evidence type="ECO:0000313" key="4">
    <source>
        <dbReference type="Proteomes" id="UP000476934"/>
    </source>
</evidence>
<dbReference type="OrthoDB" id="2680434at2"/>
<sequence length="89" mass="10491">MLIKGDIISGEFDEYRNEFALQQVKHFYMESTINGNQLNTLYDYLKKHVNEDEGQIITLYDQMPVSLTSEETSHFIGDLEKIRTMFHNL</sequence>
<keyword evidence="4" id="KW-1185">Reference proteome</keyword>
<evidence type="ECO:0000313" key="3">
    <source>
        <dbReference type="Proteomes" id="UP000030588"/>
    </source>
</evidence>
<dbReference type="Proteomes" id="UP000030588">
    <property type="component" value="Unassembled WGS sequence"/>
</dbReference>
<reference evidence="2 4" key="3">
    <citation type="submission" date="2020-03" db="EMBL/GenBank/DDBJ databases">
        <title>Bacillus aquiflavi sp. nov., isolated from yellow water of strong flavor Chinese baijiu in Yibin region of China.</title>
        <authorList>
            <person name="Xie J."/>
        </authorList>
    </citation>
    <scope>NUCLEOTIDE SEQUENCE [LARGE SCALE GENOMIC DNA]</scope>
    <source>
        <strain evidence="2 4">Gsoil 114</strain>
    </source>
</reference>
<dbReference type="AlphaFoldDB" id="A0A0A6VA33"/>
<dbReference type="Proteomes" id="UP000476934">
    <property type="component" value="Unassembled WGS sequence"/>
</dbReference>
<organism evidence="1 3">
    <name type="scientific">Heyndrickxia ginsengihumi</name>
    <dbReference type="NCBI Taxonomy" id="363870"/>
    <lineage>
        <taxon>Bacteria</taxon>
        <taxon>Bacillati</taxon>
        <taxon>Bacillota</taxon>
        <taxon>Bacilli</taxon>
        <taxon>Bacillales</taxon>
        <taxon>Bacillaceae</taxon>
        <taxon>Heyndrickxia</taxon>
    </lineage>
</organism>
<accession>A0A0A6VA33</accession>
<name>A0A0A6VA33_9BACI</name>
<dbReference type="EMBL" id="JAAIWK010000002">
    <property type="protein sequence ID" value="NEY18758.1"/>
    <property type="molecule type" value="Genomic_DNA"/>
</dbReference>
<reference evidence="1 3" key="1">
    <citation type="submission" date="2014-10" db="EMBL/GenBank/DDBJ databases">
        <title>Draft genome of phytase producing Bacillus ginsengihumi strain M2.11.</title>
        <authorList>
            <person name="Toymentseva A."/>
            <person name="Boulygina E.A."/>
            <person name="Kazakov S.V."/>
            <person name="Kayumov I."/>
            <person name="Suleimanova A.D."/>
            <person name="Mardanova A.M."/>
            <person name="Maria S.N."/>
            <person name="Sergey M.Y."/>
            <person name="Sharipova M.R."/>
        </authorList>
    </citation>
    <scope>NUCLEOTIDE SEQUENCE [LARGE SCALE GENOMIC DNA]</scope>
    <source>
        <strain evidence="1 3">M2.11</strain>
    </source>
</reference>
<comment type="caution">
    <text evidence="1">The sequence shown here is derived from an EMBL/GenBank/DDBJ whole genome shotgun (WGS) entry which is preliminary data.</text>
</comment>
<dbReference type="RefSeq" id="WP_025731012.1">
    <property type="nucleotide sequence ID" value="NZ_JAAIWK010000002.1"/>
</dbReference>
<gene>
    <name evidence="2" type="ORF">G4D61_02095</name>
    <name evidence="1" type="ORF">NG54_15475</name>
</gene>
<proteinExistence type="predicted"/>
<reference evidence="2 4" key="2">
    <citation type="submission" date="2020-02" db="EMBL/GenBank/DDBJ databases">
        <authorList>
            <person name="Feng H."/>
        </authorList>
    </citation>
    <scope>NUCLEOTIDE SEQUENCE [LARGE SCALE GENOMIC DNA]</scope>
    <source>
        <strain evidence="2 4">Gsoil 114</strain>
    </source>
</reference>
<evidence type="ECO:0000313" key="1">
    <source>
        <dbReference type="EMBL" id="KHD84426.1"/>
    </source>
</evidence>
<dbReference type="EMBL" id="JRUN01000060">
    <property type="protein sequence ID" value="KHD84426.1"/>
    <property type="molecule type" value="Genomic_DNA"/>
</dbReference>
<protein>
    <submittedName>
        <fullName evidence="1">Uncharacterized protein</fullName>
    </submittedName>
</protein>
<evidence type="ECO:0000313" key="2">
    <source>
        <dbReference type="EMBL" id="NEY18758.1"/>
    </source>
</evidence>